<dbReference type="GO" id="GO:0003725">
    <property type="term" value="F:double-stranded RNA binding"/>
    <property type="evidence" value="ECO:0007669"/>
    <property type="project" value="TreeGrafter"/>
</dbReference>
<dbReference type="Pfam" id="PF07717">
    <property type="entry name" value="OB_NTP_bind"/>
    <property type="match status" value="1"/>
</dbReference>
<dbReference type="Gene3D" id="3.40.50.300">
    <property type="entry name" value="P-loop containing nucleotide triphosphate hydrolases"/>
    <property type="match status" value="2"/>
</dbReference>
<dbReference type="AlphaFoldDB" id="A0AA36DNH5"/>
<dbReference type="Pfam" id="PF00270">
    <property type="entry name" value="DEAD"/>
    <property type="match status" value="1"/>
</dbReference>
<protein>
    <recommendedName>
        <fullName evidence="1">RNA helicase</fullName>
        <ecNumber evidence="1">3.6.4.13</ecNumber>
    </recommendedName>
</protein>
<dbReference type="SMART" id="SM00847">
    <property type="entry name" value="HA2"/>
    <property type="match status" value="1"/>
</dbReference>
<evidence type="ECO:0000256" key="2">
    <source>
        <dbReference type="ARBA" id="ARBA00022741"/>
    </source>
</evidence>
<evidence type="ECO:0000256" key="5">
    <source>
        <dbReference type="ARBA" id="ARBA00022840"/>
    </source>
</evidence>
<evidence type="ECO:0000313" key="10">
    <source>
        <dbReference type="Proteomes" id="UP001176961"/>
    </source>
</evidence>
<comment type="caution">
    <text evidence="9">The sequence shown here is derived from an EMBL/GenBank/DDBJ whole genome shotgun (WGS) entry which is preliminary data.</text>
</comment>
<dbReference type="PROSITE" id="PS51192">
    <property type="entry name" value="HELICASE_ATP_BIND_1"/>
    <property type="match status" value="1"/>
</dbReference>
<gene>
    <name evidence="9" type="ORF">CYNAS_LOCUS1691</name>
</gene>
<dbReference type="GO" id="GO:0045943">
    <property type="term" value="P:positive regulation of transcription by RNA polymerase I"/>
    <property type="evidence" value="ECO:0007669"/>
    <property type="project" value="TreeGrafter"/>
</dbReference>
<dbReference type="GO" id="GO:0016787">
    <property type="term" value="F:hydrolase activity"/>
    <property type="evidence" value="ECO:0007669"/>
    <property type="project" value="UniProtKB-KW"/>
</dbReference>
<dbReference type="CDD" id="cd18791">
    <property type="entry name" value="SF2_C_RHA"/>
    <property type="match status" value="1"/>
</dbReference>
<keyword evidence="2" id="KW-0547">Nucleotide-binding</keyword>
<keyword evidence="10" id="KW-1185">Reference proteome</keyword>
<evidence type="ECO:0000256" key="3">
    <source>
        <dbReference type="ARBA" id="ARBA00022801"/>
    </source>
</evidence>
<dbReference type="PANTHER" id="PTHR18934:SF118">
    <property type="entry name" value="ATP-DEPENDENT RNA HELICASE DHX33"/>
    <property type="match status" value="1"/>
</dbReference>
<reference evidence="9" key="1">
    <citation type="submission" date="2023-07" db="EMBL/GenBank/DDBJ databases">
        <authorList>
            <consortium name="CYATHOMIX"/>
        </authorList>
    </citation>
    <scope>NUCLEOTIDE SEQUENCE</scope>
    <source>
        <strain evidence="9">N/A</strain>
    </source>
</reference>
<dbReference type="GO" id="GO:0005730">
    <property type="term" value="C:nucleolus"/>
    <property type="evidence" value="ECO:0007669"/>
    <property type="project" value="UniProtKB-ARBA"/>
</dbReference>
<dbReference type="InterPro" id="IPR011545">
    <property type="entry name" value="DEAD/DEAH_box_helicase_dom"/>
</dbReference>
<name>A0AA36DNH5_CYLNA</name>
<dbReference type="PANTHER" id="PTHR18934">
    <property type="entry name" value="ATP-DEPENDENT RNA HELICASE"/>
    <property type="match status" value="1"/>
</dbReference>
<sequence length="683" mass="77406">MTKLVEKRKAVNREVNGIQDQRIQSVSVLNQESSESTDVFGRIHLPIHDVKHQIMDVLHKNQTTILIGETGCGKSTQVPQFCVRMGLAKNGRIGVTQPRRLAAVSLAHRVAWEMHSPFREKVGYHVRFEKELSNSAQIVFLTDGILLREAMHDPLLREYDTIIVDEAHERSLNTDILLNVLRLCQRQRKESSLRRLRLVIMSATLEAKLFSSYFDNAPVYVIKGRTFPVEIFHAEVNPDNSDYIYNTLVCIKDLHQDEPLSDHFLVFLTGREEIEMVARKLRELNKYFAAPIYPVPLFAAMSATSQMKAFEPPPEGHRKVVIATNIAETSLTIPGIRVVIDSGKVKTRSFTAAERIDVLRVHDISKAQAMQRAGRAGREAPGKCFRLYSVETFGKMQESSIPEILRSNLASVLLEMLALGLRRPRKLKLIQQPEMDSLIAAEHELLALGAASLHSKELRLTEIGKILCKFPLTPDQARVLIFANDLSCVEEALTVIAAMSCETVFDQESRGGSEDIERARNRFSSSAGDHLTILNVIQAFKQQKRSNSSRLKEWCSSNYVNFKNLTMILKVRKQLHQIASECKMHITSCGAQRDKLRQALACGLFMNVCEYDRGEDRYRLLVKPSTTVKIHPSSGLSRSRPMHMVFTDLVRTTDLYARDVSIVDREWVGIAIEEYKRNAKNFA</sequence>
<dbReference type="EC" id="3.6.4.13" evidence="1"/>
<dbReference type="InterPro" id="IPR014001">
    <property type="entry name" value="Helicase_ATP-bd"/>
</dbReference>
<evidence type="ECO:0000259" key="7">
    <source>
        <dbReference type="PROSITE" id="PS51192"/>
    </source>
</evidence>
<dbReference type="InterPro" id="IPR027417">
    <property type="entry name" value="P-loop_NTPase"/>
</dbReference>
<comment type="catalytic activity">
    <reaction evidence="6">
        <text>ATP + H2O = ADP + phosphate + H(+)</text>
        <dbReference type="Rhea" id="RHEA:13065"/>
        <dbReference type="ChEBI" id="CHEBI:15377"/>
        <dbReference type="ChEBI" id="CHEBI:15378"/>
        <dbReference type="ChEBI" id="CHEBI:30616"/>
        <dbReference type="ChEBI" id="CHEBI:43474"/>
        <dbReference type="ChEBI" id="CHEBI:456216"/>
        <dbReference type="EC" id="3.6.4.13"/>
    </reaction>
</comment>
<dbReference type="PROSITE" id="PS51194">
    <property type="entry name" value="HELICASE_CTER"/>
    <property type="match status" value="1"/>
</dbReference>
<proteinExistence type="predicted"/>
<keyword evidence="3" id="KW-0378">Hydrolase</keyword>
<dbReference type="InterPro" id="IPR011709">
    <property type="entry name" value="DEAD-box_helicase_OB_fold"/>
</dbReference>
<evidence type="ECO:0000313" key="9">
    <source>
        <dbReference type="EMBL" id="CAJ0589708.1"/>
    </source>
</evidence>
<feature type="domain" description="Helicase ATP-binding" evidence="7">
    <location>
        <begin position="55"/>
        <end position="223"/>
    </location>
</feature>
<dbReference type="InterPro" id="IPR007502">
    <property type="entry name" value="Helicase-assoc_dom"/>
</dbReference>
<evidence type="ECO:0000256" key="6">
    <source>
        <dbReference type="ARBA" id="ARBA00047984"/>
    </source>
</evidence>
<evidence type="ECO:0000256" key="1">
    <source>
        <dbReference type="ARBA" id="ARBA00012552"/>
    </source>
</evidence>
<evidence type="ECO:0000259" key="8">
    <source>
        <dbReference type="PROSITE" id="PS51194"/>
    </source>
</evidence>
<dbReference type="InterPro" id="IPR001650">
    <property type="entry name" value="Helicase_C-like"/>
</dbReference>
<dbReference type="SMART" id="SM00490">
    <property type="entry name" value="HELICc"/>
    <property type="match status" value="1"/>
</dbReference>
<dbReference type="SUPFAM" id="SSF52540">
    <property type="entry name" value="P-loop containing nucleoside triphosphate hydrolases"/>
    <property type="match status" value="1"/>
</dbReference>
<feature type="domain" description="Helicase C-terminal" evidence="8">
    <location>
        <begin position="243"/>
        <end position="420"/>
    </location>
</feature>
<dbReference type="Gene3D" id="1.20.120.1080">
    <property type="match status" value="1"/>
</dbReference>
<dbReference type="Pfam" id="PF00271">
    <property type="entry name" value="Helicase_C"/>
    <property type="match status" value="1"/>
</dbReference>
<keyword evidence="5" id="KW-0067">ATP-binding</keyword>
<dbReference type="Pfam" id="PF21010">
    <property type="entry name" value="HA2_C"/>
    <property type="match status" value="1"/>
</dbReference>
<dbReference type="Proteomes" id="UP001176961">
    <property type="component" value="Unassembled WGS sequence"/>
</dbReference>
<keyword evidence="4" id="KW-0347">Helicase</keyword>
<dbReference type="GO" id="GO:0003724">
    <property type="term" value="F:RNA helicase activity"/>
    <property type="evidence" value="ECO:0007669"/>
    <property type="project" value="UniProtKB-EC"/>
</dbReference>
<dbReference type="SMART" id="SM00487">
    <property type="entry name" value="DEXDc"/>
    <property type="match status" value="1"/>
</dbReference>
<evidence type="ECO:0000256" key="4">
    <source>
        <dbReference type="ARBA" id="ARBA00022806"/>
    </source>
</evidence>
<accession>A0AA36DNH5</accession>
<dbReference type="EMBL" id="CATQJL010000001">
    <property type="protein sequence ID" value="CAJ0589708.1"/>
    <property type="molecule type" value="Genomic_DNA"/>
</dbReference>
<dbReference type="GO" id="GO:0005524">
    <property type="term" value="F:ATP binding"/>
    <property type="evidence" value="ECO:0007669"/>
    <property type="project" value="UniProtKB-KW"/>
</dbReference>
<organism evidence="9 10">
    <name type="scientific">Cylicocyclus nassatus</name>
    <name type="common">Nematode worm</name>
    <dbReference type="NCBI Taxonomy" id="53992"/>
    <lineage>
        <taxon>Eukaryota</taxon>
        <taxon>Metazoa</taxon>
        <taxon>Ecdysozoa</taxon>
        <taxon>Nematoda</taxon>
        <taxon>Chromadorea</taxon>
        <taxon>Rhabditida</taxon>
        <taxon>Rhabditina</taxon>
        <taxon>Rhabditomorpha</taxon>
        <taxon>Strongyloidea</taxon>
        <taxon>Strongylidae</taxon>
        <taxon>Cylicocyclus</taxon>
    </lineage>
</organism>